<dbReference type="GO" id="GO:0050852">
    <property type="term" value="P:T cell receptor signaling pathway"/>
    <property type="evidence" value="ECO:0007669"/>
    <property type="project" value="TreeGrafter"/>
</dbReference>
<keyword evidence="7" id="KW-0325">Glycoprotein</keyword>
<dbReference type="PANTHER" id="PTHR24100">
    <property type="entry name" value="BUTYROPHILIN"/>
    <property type="match status" value="1"/>
</dbReference>
<dbReference type="PANTHER" id="PTHR24100:SF130">
    <property type="entry name" value="BUTYROPHILIN-LIKE PROTEIN 9"/>
    <property type="match status" value="1"/>
</dbReference>
<dbReference type="GO" id="GO:0042110">
    <property type="term" value="P:T cell activation"/>
    <property type="evidence" value="ECO:0007669"/>
    <property type="project" value="UniProtKB-ARBA"/>
</dbReference>
<keyword evidence="5 10" id="KW-0472">Membrane</keyword>
<evidence type="ECO:0000256" key="1">
    <source>
        <dbReference type="ARBA" id="ARBA00004370"/>
    </source>
</evidence>
<evidence type="ECO:0000256" key="8">
    <source>
        <dbReference type="ARBA" id="ARBA00023319"/>
    </source>
</evidence>
<dbReference type="Gene3D" id="2.60.40.10">
    <property type="entry name" value="Immunoglobulins"/>
    <property type="match status" value="2"/>
</dbReference>
<comment type="subcellular location">
    <subcellularLocation>
        <location evidence="1">Membrane</location>
    </subcellularLocation>
</comment>
<evidence type="ECO:0000256" key="3">
    <source>
        <dbReference type="ARBA" id="ARBA00022729"/>
    </source>
</evidence>
<evidence type="ECO:0000256" key="10">
    <source>
        <dbReference type="SAM" id="Phobius"/>
    </source>
</evidence>
<keyword evidence="4 10" id="KW-1133">Transmembrane helix</keyword>
<dbReference type="GO" id="GO:0001817">
    <property type="term" value="P:regulation of cytokine production"/>
    <property type="evidence" value="ECO:0007669"/>
    <property type="project" value="TreeGrafter"/>
</dbReference>
<dbReference type="RefSeq" id="XP_015746702.1">
    <property type="nucleotide sequence ID" value="XM_015891216.2"/>
</dbReference>
<accession>A0A9F3QV86</accession>
<dbReference type="Proteomes" id="UP000695026">
    <property type="component" value="Unplaced"/>
</dbReference>
<keyword evidence="13" id="KW-1185">Reference proteome</keyword>
<feature type="transmembrane region" description="Helical" evidence="10">
    <location>
        <begin position="249"/>
        <end position="269"/>
    </location>
</feature>
<feature type="signal peptide" evidence="11">
    <location>
        <begin position="1"/>
        <end position="30"/>
    </location>
</feature>
<dbReference type="Pfam" id="PF07686">
    <property type="entry name" value="V-set"/>
    <property type="match status" value="1"/>
</dbReference>
<dbReference type="OrthoDB" id="8901134at2759"/>
<evidence type="ECO:0000256" key="4">
    <source>
        <dbReference type="ARBA" id="ARBA00022989"/>
    </source>
</evidence>
<keyword evidence="6" id="KW-1015">Disulfide bond</keyword>
<feature type="domain" description="Ig-like" evidence="12">
    <location>
        <begin position="49"/>
        <end position="140"/>
    </location>
</feature>
<gene>
    <name evidence="14" type="primary">LOC103053661</name>
</gene>
<dbReference type="InterPro" id="IPR036179">
    <property type="entry name" value="Ig-like_dom_sf"/>
</dbReference>
<dbReference type="KEGG" id="pbi:103053661"/>
<name>A0A9F3QV86_PYTBI</name>
<dbReference type="GO" id="GO:0009897">
    <property type="term" value="C:external side of plasma membrane"/>
    <property type="evidence" value="ECO:0007669"/>
    <property type="project" value="TreeGrafter"/>
</dbReference>
<dbReference type="Pfam" id="PF22705">
    <property type="entry name" value="C2-set_3"/>
    <property type="match status" value="1"/>
</dbReference>
<evidence type="ECO:0000256" key="2">
    <source>
        <dbReference type="ARBA" id="ARBA00022692"/>
    </source>
</evidence>
<dbReference type="PROSITE" id="PS50835">
    <property type="entry name" value="IG_LIKE"/>
    <property type="match status" value="2"/>
</dbReference>
<sequence length="330" mass="37239">MKSSPISSSMCSFCSAVWILILLQISHVAGHFSIKPPKNPIIGYLEMEVILPCQIETLKPLTDTNINVQWILDKSSQKIEVKNYQGATEDKRYQGRTQLFDSEFNKGNMSLLLRNIHLSDQGLYTCIISSQKWYDEAVVELVLAANGGDPTITLADYKGQGIGLTCSSEGWYPRPQALWLDSRGENRTEKSAIANTEAVAGIFQVFGSITLEPGVDNEVSCKIINNLVKSERESRILISDAFYPTSSPWIAPFIIILVLFGCLIAFLAYKWRQSLQEVSQFEKETSQKKRERVCEKEAIETEKCTFQAALADIQERQERLQSELGKLEYF</sequence>
<evidence type="ECO:0000256" key="6">
    <source>
        <dbReference type="ARBA" id="ARBA00023157"/>
    </source>
</evidence>
<dbReference type="OMA" id="HEDETYR"/>
<keyword evidence="3 11" id="KW-0732">Signal</keyword>
<dbReference type="InterPro" id="IPR050504">
    <property type="entry name" value="IgSF_BTN/MOG"/>
</dbReference>
<dbReference type="GO" id="GO:0005102">
    <property type="term" value="F:signaling receptor binding"/>
    <property type="evidence" value="ECO:0007669"/>
    <property type="project" value="TreeGrafter"/>
</dbReference>
<organism evidence="13 14">
    <name type="scientific">Python bivittatus</name>
    <name type="common">Burmese python</name>
    <name type="synonym">Python molurus bivittatus</name>
    <dbReference type="NCBI Taxonomy" id="176946"/>
    <lineage>
        <taxon>Eukaryota</taxon>
        <taxon>Metazoa</taxon>
        <taxon>Chordata</taxon>
        <taxon>Craniata</taxon>
        <taxon>Vertebrata</taxon>
        <taxon>Euteleostomi</taxon>
        <taxon>Lepidosauria</taxon>
        <taxon>Squamata</taxon>
        <taxon>Bifurcata</taxon>
        <taxon>Unidentata</taxon>
        <taxon>Episquamata</taxon>
        <taxon>Toxicofera</taxon>
        <taxon>Serpentes</taxon>
        <taxon>Henophidia</taxon>
        <taxon>Pythonidae</taxon>
        <taxon>Python</taxon>
    </lineage>
</organism>
<evidence type="ECO:0000256" key="9">
    <source>
        <dbReference type="ARBA" id="ARBA00038221"/>
    </source>
</evidence>
<dbReference type="InterPro" id="IPR053896">
    <property type="entry name" value="BTN3A2-like_Ig-C"/>
</dbReference>
<dbReference type="GeneID" id="103053661"/>
<evidence type="ECO:0000256" key="7">
    <source>
        <dbReference type="ARBA" id="ARBA00023180"/>
    </source>
</evidence>
<evidence type="ECO:0000313" key="14">
    <source>
        <dbReference type="RefSeq" id="XP_015746702.1"/>
    </source>
</evidence>
<comment type="similarity">
    <text evidence="9">Belongs to the SKINT family.</text>
</comment>
<dbReference type="AlphaFoldDB" id="A0A9F3QV86"/>
<feature type="chain" id="PRO_5039937520" evidence="11">
    <location>
        <begin position="31"/>
        <end position="330"/>
    </location>
</feature>
<evidence type="ECO:0000259" key="12">
    <source>
        <dbReference type="PROSITE" id="PS50835"/>
    </source>
</evidence>
<proteinExistence type="inferred from homology"/>
<dbReference type="SUPFAM" id="SSF48726">
    <property type="entry name" value="Immunoglobulin"/>
    <property type="match status" value="2"/>
</dbReference>
<keyword evidence="2 10" id="KW-0812">Transmembrane</keyword>
<dbReference type="FunFam" id="2.60.40.10:FF:000142">
    <property type="entry name" value="V-set domain-containing T-cell activation inhibitor 1"/>
    <property type="match status" value="1"/>
</dbReference>
<evidence type="ECO:0000256" key="11">
    <source>
        <dbReference type="SAM" id="SignalP"/>
    </source>
</evidence>
<evidence type="ECO:0000313" key="13">
    <source>
        <dbReference type="Proteomes" id="UP000695026"/>
    </source>
</evidence>
<evidence type="ECO:0000256" key="5">
    <source>
        <dbReference type="ARBA" id="ARBA00023136"/>
    </source>
</evidence>
<dbReference type="GO" id="GO:0050863">
    <property type="term" value="P:regulation of T cell activation"/>
    <property type="evidence" value="ECO:0007669"/>
    <property type="project" value="UniProtKB-ARBA"/>
</dbReference>
<protein>
    <submittedName>
        <fullName evidence="14">Butyrophilin subfamily 3 member A2-like</fullName>
    </submittedName>
</protein>
<reference evidence="14" key="1">
    <citation type="submission" date="2025-08" db="UniProtKB">
        <authorList>
            <consortium name="RefSeq"/>
        </authorList>
    </citation>
    <scope>IDENTIFICATION</scope>
    <source>
        <tissue evidence="14">Liver</tissue>
    </source>
</reference>
<feature type="domain" description="Ig-like" evidence="12">
    <location>
        <begin position="158"/>
        <end position="239"/>
    </location>
</feature>
<dbReference type="FunFam" id="2.60.40.10:FF:000088">
    <property type="entry name" value="Butyrophilin subfamily 1 member A1"/>
    <property type="match status" value="1"/>
</dbReference>
<dbReference type="GO" id="GO:1903037">
    <property type="term" value="P:regulation of leukocyte cell-cell adhesion"/>
    <property type="evidence" value="ECO:0007669"/>
    <property type="project" value="UniProtKB-ARBA"/>
</dbReference>
<dbReference type="InterPro" id="IPR013783">
    <property type="entry name" value="Ig-like_fold"/>
</dbReference>
<dbReference type="InterPro" id="IPR007110">
    <property type="entry name" value="Ig-like_dom"/>
</dbReference>
<dbReference type="InterPro" id="IPR013106">
    <property type="entry name" value="Ig_V-set"/>
</dbReference>
<keyword evidence="8" id="KW-0393">Immunoglobulin domain</keyword>